<keyword evidence="2" id="KW-1185">Reference proteome</keyword>
<dbReference type="GO" id="GO:0016740">
    <property type="term" value="F:transferase activity"/>
    <property type="evidence" value="ECO:0007669"/>
    <property type="project" value="UniProtKB-KW"/>
</dbReference>
<name>G8XDH4_STREN</name>
<organism evidence="1 2">
    <name type="scientific">Streptantibioticus cattleyicolor (strain ATCC 35852 / DSM 46488 / JCM 4925 / NBRC 14057 / NRRL 8057)</name>
    <name type="common">Streptomyces cattleya</name>
    <dbReference type="NCBI Taxonomy" id="1003195"/>
    <lineage>
        <taxon>Bacteria</taxon>
        <taxon>Bacillati</taxon>
        <taxon>Actinomycetota</taxon>
        <taxon>Actinomycetes</taxon>
        <taxon>Kitasatosporales</taxon>
        <taxon>Streptomycetaceae</taxon>
        <taxon>Streptantibioticus</taxon>
    </lineage>
</organism>
<reference evidence="2" key="1">
    <citation type="submission" date="2011-12" db="EMBL/GenBank/DDBJ databases">
        <title>Complete genome sequence of Streptomyces cattleya strain DSM 46488.</title>
        <authorList>
            <person name="Ou H.-Y."/>
            <person name="Li P."/>
            <person name="Zhao C."/>
            <person name="O'Hagan D."/>
            <person name="Deng Z."/>
        </authorList>
    </citation>
    <scope>NUCLEOTIDE SEQUENCE [LARGE SCALE GENOMIC DNA]</scope>
    <source>
        <strain evidence="2">ATCC 35852 / DSM 46488 / JCM 4925 / NBRC 14057 / NRRL 8057</strain>
        <plasmid evidence="2">Plasmid pSCATT</plasmid>
    </source>
</reference>
<dbReference type="AlphaFoldDB" id="G8XDH4"/>
<dbReference type="PATRIC" id="fig|1003195.29.peg.6723"/>
<dbReference type="HOGENOM" id="CLU_2686156_0_0_11"/>
<dbReference type="Proteomes" id="UP000007842">
    <property type="component" value="Plasmid pSCATT"/>
</dbReference>
<geneLocation type="plasmid" evidence="1 2">
    <name>pSCATT</name>
</geneLocation>
<protein>
    <submittedName>
        <fullName evidence="1">Acetyltransferase</fullName>
    </submittedName>
</protein>
<dbReference type="KEGG" id="scy:SCATT_p09270"/>
<accession>G8XDH4</accession>
<proteinExistence type="predicted"/>
<keyword evidence="1" id="KW-0614">Plasmid</keyword>
<gene>
    <name evidence="1" type="ordered locus">SCATT_p09270</name>
</gene>
<evidence type="ECO:0000313" key="2">
    <source>
        <dbReference type="Proteomes" id="UP000007842"/>
    </source>
</evidence>
<dbReference type="EMBL" id="CP003229">
    <property type="protein sequence ID" value="AEW99120.1"/>
    <property type="molecule type" value="Genomic_DNA"/>
</dbReference>
<keyword evidence="1" id="KW-0808">Transferase</keyword>
<sequence>MVRVGWRKTGASRRIHDDLLAQRTEPQVSLMVNPQAGDGKVHALYETWGYTDVGPSRPSLDSPVLMVMVRERAM</sequence>
<evidence type="ECO:0000313" key="1">
    <source>
        <dbReference type="EMBL" id="AEW99120.1"/>
    </source>
</evidence>